<name>A0A2M9V7P8_BACFG</name>
<dbReference type="InterPro" id="IPR005151">
    <property type="entry name" value="Tail-specific_protease"/>
</dbReference>
<dbReference type="GO" id="GO:0006508">
    <property type="term" value="P:proteolysis"/>
    <property type="evidence" value="ECO:0007669"/>
    <property type="project" value="InterPro"/>
</dbReference>
<dbReference type="Gene3D" id="2.30.42.10">
    <property type="match status" value="1"/>
</dbReference>
<organism evidence="2 3">
    <name type="scientific">Bacteroides fragilis</name>
    <dbReference type="NCBI Taxonomy" id="817"/>
    <lineage>
        <taxon>Bacteria</taxon>
        <taxon>Pseudomonadati</taxon>
        <taxon>Bacteroidota</taxon>
        <taxon>Bacteroidia</taxon>
        <taxon>Bacteroidales</taxon>
        <taxon>Bacteroidaceae</taxon>
        <taxon>Bacteroides</taxon>
    </lineage>
</organism>
<dbReference type="Proteomes" id="UP000231846">
    <property type="component" value="Unassembled WGS sequence"/>
</dbReference>
<dbReference type="AlphaFoldDB" id="A0A2M9V7P8"/>
<evidence type="ECO:0000313" key="2">
    <source>
        <dbReference type="EMBL" id="PJY74689.1"/>
    </source>
</evidence>
<proteinExistence type="predicted"/>
<reference evidence="2 3" key="1">
    <citation type="journal article" date="2017" name="MBio">
        <title>Gut Symbiont Bacteroides fragilis Secretes a Eukaryotic-Like Ubiquitin Protein That Mediates Intraspecies Antagonism.</title>
        <authorList>
            <person name="Chatzidaki-Livanis M."/>
            <person name="Coyne M.J."/>
            <person name="Roelofs K.G."/>
            <person name="Gentyala R.R."/>
            <person name="Caldwell J.M."/>
            <person name="Comstock L.E."/>
        </authorList>
    </citation>
    <scope>NUCLEOTIDE SEQUENCE [LARGE SCALE GENOMIC DNA]</scope>
    <source>
        <strain evidence="2 3">12905</strain>
    </source>
</reference>
<gene>
    <name evidence="2" type="ORF">CQW34_02014</name>
</gene>
<dbReference type="Gene3D" id="3.90.226.10">
    <property type="entry name" value="2-enoyl-CoA Hydratase, Chain A, domain 1"/>
    <property type="match status" value="1"/>
</dbReference>
<sequence>MNLSRIILCIVLFIDLLPVFSQKAVRSDFSEMLNCITLQEKIGLDNYFTGSFANMMDHGTWNYYMDGNPICKLDPTNDRKYVVEQSNDRETRFMIYHPFEGLYFMGDSISFCGRIKLEGEFGAYCSVTQGSERDSIELNSQGNWNTFRCTIPYSNDIYQKSVVISLDIYGSGKGSAEITDMNVFIDELPIDEVCSLPLANKDHEFDDGTPINLGNLSYEEVDRLALICKIWGFLKYYHPSIAQGEYDWNYQLFRIILATLHSDNNNFFNDLCRFIPSIAGLKKESNDLCNDSIISQIRMSWLEDSKKLGSKLQKKLFTIKQLERSGFNYAVGPYSPQNKERLICFRNETAYDNIPVSDDGYRILCLFRFWNMMYYFHPYMERKEDHWLSILPQYIRLFANARKLNDFDKACAMLACELKDTHTTFYGFKTNLYGFGEGIYDDGVLPIDVKLIGDELFITKFLTAEAVNMGLQIGDCITHVNGRSISTIRQEKDRYLQFANDNANQIPIVYTAFHGDSVTLNIKRHGIERVLFIRNWKQYARTFLDDRTAPMKLMEVGEGVFYINLSQITSLELKQKLDSIKDSKGIIFDMQGYPFDQNSAEVLADYLYPKPTCLFYYTYADLKHPGVFRKNPNMFYYGKQNPDYYKGKVVVLVGGGTMSKAEQLACIIGASPKGYVIGKGMMTGGVWGNTVVAPFTSGNATRYTNIGAYYLDGYCTYPNGVIINQAVPFSAKEGKDAGLGELIEYALSYIDAN</sequence>
<evidence type="ECO:0000259" key="1">
    <source>
        <dbReference type="Pfam" id="PF03572"/>
    </source>
</evidence>
<dbReference type="GO" id="GO:0008236">
    <property type="term" value="F:serine-type peptidase activity"/>
    <property type="evidence" value="ECO:0007669"/>
    <property type="project" value="InterPro"/>
</dbReference>
<dbReference type="Pfam" id="PF03572">
    <property type="entry name" value="Peptidase_S41"/>
    <property type="match status" value="1"/>
</dbReference>
<evidence type="ECO:0000313" key="3">
    <source>
        <dbReference type="Proteomes" id="UP000231846"/>
    </source>
</evidence>
<comment type="caution">
    <text evidence="2">The sequence shown here is derived from an EMBL/GenBank/DDBJ whole genome shotgun (WGS) entry which is preliminary data.</text>
</comment>
<dbReference type="RefSeq" id="WP_032568642.1">
    <property type="nucleotide sequence ID" value="NZ_JAHPYC010000034.1"/>
</dbReference>
<accession>A0A2M9V7P8</accession>
<feature type="domain" description="Tail specific protease" evidence="1">
    <location>
        <begin position="562"/>
        <end position="721"/>
    </location>
</feature>
<dbReference type="InterPro" id="IPR029045">
    <property type="entry name" value="ClpP/crotonase-like_dom_sf"/>
</dbReference>
<dbReference type="Gene3D" id="3.30.750.44">
    <property type="match status" value="1"/>
</dbReference>
<dbReference type="InterPro" id="IPR036034">
    <property type="entry name" value="PDZ_sf"/>
</dbReference>
<dbReference type="EMBL" id="PDCW01000012">
    <property type="protein sequence ID" value="PJY74689.1"/>
    <property type="molecule type" value="Genomic_DNA"/>
</dbReference>
<dbReference type="SUPFAM" id="SSF52096">
    <property type="entry name" value="ClpP/crotonase"/>
    <property type="match status" value="1"/>
</dbReference>
<protein>
    <submittedName>
        <fullName evidence="2">Peptidase family S41</fullName>
    </submittedName>
</protein>